<dbReference type="SUPFAM" id="SSF51419">
    <property type="entry name" value="PLP-binding barrel"/>
    <property type="match status" value="1"/>
</dbReference>
<dbReference type="AlphaFoldDB" id="A0A7Y0DQ47"/>
<proteinExistence type="inferred from homology"/>
<comment type="caution">
    <text evidence="10">The sequence shown here is derived from an EMBL/GenBank/DDBJ whole genome shotgun (WGS) entry which is preliminary data.</text>
</comment>
<feature type="active site" description="Proton donor" evidence="8">
    <location>
        <position position="335"/>
    </location>
</feature>
<comment type="cofactor">
    <cofactor evidence="1 8">
        <name>pyridoxal 5'-phosphate</name>
        <dbReference type="ChEBI" id="CHEBI:597326"/>
    </cofactor>
</comment>
<evidence type="ECO:0000256" key="1">
    <source>
        <dbReference type="ARBA" id="ARBA00001933"/>
    </source>
</evidence>
<gene>
    <name evidence="10" type="ORF">HHO47_01795</name>
</gene>
<dbReference type="GO" id="GO:0004586">
    <property type="term" value="F:ornithine decarboxylase activity"/>
    <property type="evidence" value="ECO:0007669"/>
    <property type="project" value="UniProtKB-EC"/>
</dbReference>
<dbReference type="InterPro" id="IPR022644">
    <property type="entry name" value="De-COase2_N"/>
</dbReference>
<accession>A0A7Y0DQ47</accession>
<evidence type="ECO:0000256" key="3">
    <source>
        <dbReference type="ARBA" id="ARBA00022898"/>
    </source>
</evidence>
<dbReference type="InterPro" id="IPR022653">
    <property type="entry name" value="De-COase2_pyr-phos_BS"/>
</dbReference>
<dbReference type="InterPro" id="IPR000183">
    <property type="entry name" value="Orn/DAP/Arg_de-COase"/>
</dbReference>
<dbReference type="GO" id="GO:0033387">
    <property type="term" value="P:putrescine biosynthetic process from arginine, via ornithine"/>
    <property type="evidence" value="ECO:0007669"/>
    <property type="project" value="TreeGrafter"/>
</dbReference>
<comment type="catalytic activity">
    <reaction evidence="7">
        <text>L-ornithine + H(+) = putrescine + CO2</text>
        <dbReference type="Rhea" id="RHEA:22964"/>
        <dbReference type="ChEBI" id="CHEBI:15378"/>
        <dbReference type="ChEBI" id="CHEBI:16526"/>
        <dbReference type="ChEBI" id="CHEBI:46911"/>
        <dbReference type="ChEBI" id="CHEBI:326268"/>
        <dbReference type="EC" id="4.1.1.17"/>
    </reaction>
</comment>
<dbReference type="InterPro" id="IPR002433">
    <property type="entry name" value="Orn_de-COase"/>
</dbReference>
<feature type="modified residue" description="N6-(pyridoxal phosphate)lysine" evidence="8">
    <location>
        <position position="55"/>
    </location>
</feature>
<evidence type="ECO:0000313" key="11">
    <source>
        <dbReference type="Proteomes" id="UP000570493"/>
    </source>
</evidence>
<evidence type="ECO:0000256" key="7">
    <source>
        <dbReference type="ARBA" id="ARBA00049127"/>
    </source>
</evidence>
<dbReference type="GO" id="GO:0005737">
    <property type="term" value="C:cytoplasm"/>
    <property type="evidence" value="ECO:0007669"/>
    <property type="project" value="TreeGrafter"/>
</dbReference>
<dbReference type="FunFam" id="3.20.20.10:FF:000008">
    <property type="entry name" value="Ornithine decarboxylase"/>
    <property type="match status" value="1"/>
</dbReference>
<reference evidence="10" key="1">
    <citation type="submission" date="2020-04" db="EMBL/GenBank/DDBJ databases">
        <title>Genome Sequencing for Pseudoaltermonas arctica.</title>
        <authorList>
            <person name="Elkins N.S."/>
        </authorList>
    </citation>
    <scope>NUCLEOTIDE SEQUENCE [LARGE SCALE GENOMIC DNA]</scope>
    <source>
        <strain evidence="10">NEC-BIFX-2020_0012</strain>
    </source>
</reference>
<sequence>MKLPHYFNPQIANDIARLTKAHATPFLILDLSVVEQRYRDMVEEFPLSDIFYAVKANPANEVIQLLAKLGANFDIASSPELDKVLAFKIDPERIVFGNTIKKKMDIAYFYAQGVRLFATDSEADLNNIAQHAPGSKVYIRLLFDGSSSADWPLSNKFGCSSEVAVGLAVKAKALGLVPYGISFHVGSQQRDIATWRQAIEATKVLFDEVKHKHNIQLEMINLGGGLPAHYLQQTDDFKTYAMSIHQFLKDSFADKMPRIIIEPGRSLVGDAGILVSEIVLITDKYIKSNAAERWIYTDVGTFNGLIETLGESIKYPLLTAKEGTTQPVVLAGPTCDSLDIMYQHHQYQLPSSLAIGDHLFWLSTGAYTTSYSAIEFNGFAPLAYHIVPEL</sequence>
<name>A0A7Y0DQ47_9GAMM</name>
<dbReference type="EC" id="4.1.1.17" evidence="6"/>
<dbReference type="SUPFAM" id="SSF50621">
    <property type="entry name" value="Alanine racemase C-terminal domain-like"/>
    <property type="match status" value="1"/>
</dbReference>
<dbReference type="CDD" id="cd00622">
    <property type="entry name" value="PLPDE_III_ODC"/>
    <property type="match status" value="1"/>
</dbReference>
<keyword evidence="3 8" id="KW-0663">Pyridoxal phosphate</keyword>
<dbReference type="FunFam" id="2.40.37.10:FF:000004">
    <property type="entry name" value="Ornithine decarboxylase"/>
    <property type="match status" value="1"/>
</dbReference>
<keyword evidence="4" id="KW-0456">Lyase</keyword>
<organism evidence="10 11">
    <name type="scientific">Pseudoalteromonas arctica</name>
    <dbReference type="NCBI Taxonomy" id="394751"/>
    <lineage>
        <taxon>Bacteria</taxon>
        <taxon>Pseudomonadati</taxon>
        <taxon>Pseudomonadota</taxon>
        <taxon>Gammaproteobacteria</taxon>
        <taxon>Alteromonadales</taxon>
        <taxon>Pseudoalteromonadaceae</taxon>
        <taxon>Pseudoalteromonas</taxon>
    </lineage>
</organism>
<keyword evidence="11" id="KW-1185">Reference proteome</keyword>
<evidence type="ECO:0000256" key="8">
    <source>
        <dbReference type="PIRSR" id="PIRSR600183-50"/>
    </source>
</evidence>
<dbReference type="PANTHER" id="PTHR11482">
    <property type="entry name" value="ARGININE/DIAMINOPIMELATE/ORNITHINE DECARBOXYLASE"/>
    <property type="match status" value="1"/>
</dbReference>
<evidence type="ECO:0000256" key="5">
    <source>
        <dbReference type="ARBA" id="ARBA00034115"/>
    </source>
</evidence>
<dbReference type="PRINTS" id="PR01182">
    <property type="entry name" value="ORNDCRBXLASE"/>
</dbReference>
<protein>
    <recommendedName>
        <fullName evidence="6">ornithine decarboxylase</fullName>
        <ecNumber evidence="6">4.1.1.17</ecNumber>
    </recommendedName>
</protein>
<evidence type="ECO:0000313" key="10">
    <source>
        <dbReference type="EMBL" id="NMM39602.1"/>
    </source>
</evidence>
<dbReference type="PRINTS" id="PR01179">
    <property type="entry name" value="ODADCRBXLASE"/>
</dbReference>
<feature type="domain" description="Orn/DAP/Arg decarboxylase 2 N-terminal" evidence="9">
    <location>
        <begin position="33"/>
        <end position="268"/>
    </location>
</feature>
<comment type="pathway">
    <text evidence="5">Amine and polyamine biosynthesis; putrescine biosynthesis via L-ornithine pathway; putrescine from L-ornithine: step 1/1.</text>
</comment>
<dbReference type="InterPro" id="IPR009006">
    <property type="entry name" value="Ala_racemase/Decarboxylase_C"/>
</dbReference>
<dbReference type="InterPro" id="IPR029066">
    <property type="entry name" value="PLP-binding_barrel"/>
</dbReference>
<evidence type="ECO:0000259" key="9">
    <source>
        <dbReference type="Pfam" id="PF02784"/>
    </source>
</evidence>
<comment type="similarity">
    <text evidence="2">Belongs to the Orn/Lys/Arg decarboxylase class-II family.</text>
</comment>
<dbReference type="Proteomes" id="UP000570493">
    <property type="component" value="Unassembled WGS sequence"/>
</dbReference>
<dbReference type="Gene3D" id="3.20.20.10">
    <property type="entry name" value="Alanine racemase"/>
    <property type="match status" value="1"/>
</dbReference>
<dbReference type="PANTHER" id="PTHR11482:SF6">
    <property type="entry name" value="ORNITHINE DECARBOXYLASE 1-RELATED"/>
    <property type="match status" value="1"/>
</dbReference>
<dbReference type="PROSITE" id="PS00878">
    <property type="entry name" value="ODR_DC_2_1"/>
    <property type="match status" value="1"/>
</dbReference>
<dbReference type="Gene3D" id="2.40.37.10">
    <property type="entry name" value="Lyase, Ornithine Decarboxylase, Chain A, domain 1"/>
    <property type="match status" value="1"/>
</dbReference>
<evidence type="ECO:0000256" key="4">
    <source>
        <dbReference type="ARBA" id="ARBA00023239"/>
    </source>
</evidence>
<dbReference type="RefSeq" id="WP_169018327.1">
    <property type="nucleotide sequence ID" value="NZ_JABBMT010000002.1"/>
</dbReference>
<evidence type="ECO:0000256" key="6">
    <source>
        <dbReference type="ARBA" id="ARBA00034138"/>
    </source>
</evidence>
<evidence type="ECO:0000256" key="2">
    <source>
        <dbReference type="ARBA" id="ARBA00008872"/>
    </source>
</evidence>
<dbReference type="Pfam" id="PF02784">
    <property type="entry name" value="Orn_Arg_deC_N"/>
    <property type="match status" value="1"/>
</dbReference>
<dbReference type="EMBL" id="JABBMT010000002">
    <property type="protein sequence ID" value="NMM39602.1"/>
    <property type="molecule type" value="Genomic_DNA"/>
</dbReference>